<accession>A0A5N6YUY3</accession>
<keyword evidence="3" id="KW-1185">Reference proteome</keyword>
<dbReference type="AlphaFoldDB" id="A0A5N6YUY3"/>
<dbReference type="OrthoDB" id="4506575at2759"/>
<sequence length="284" mass="30617">MSFSMDRQISYNGPLVMSSPVPKLQFNTLPFPNPPLPRSFPSSLTSGTMNHPLPPKPPVSKSFFHAYVPHVRDPGILPGNSTARRIDRDGCLSVNSEPRSSLDHQVSVIETNGTPLAAETVTLPSGEDSFRELKGDSEEMSSVNINIDGFPHPDTFFFFGARNNDDARSHKSSVSLRCVDGGKCHVAINPTASEVPEAGPSSSEDPTGANHDDGHVSPIPDEGERCVPDVTRLENCTVSYQSAEQQLSRPGIQHSTESTRLDPAGRKRPTSAASETEIETTSSP</sequence>
<feature type="compositionally biased region" description="Polar residues" evidence="1">
    <location>
        <begin position="234"/>
        <end position="256"/>
    </location>
</feature>
<feature type="compositionally biased region" description="Low complexity" evidence="1">
    <location>
        <begin position="270"/>
        <end position="284"/>
    </location>
</feature>
<reference evidence="3" key="1">
    <citation type="submission" date="2019-04" db="EMBL/GenBank/DDBJ databases">
        <title>Friends and foes A comparative genomics studyof 23 Aspergillus species from section Flavi.</title>
        <authorList>
            <consortium name="DOE Joint Genome Institute"/>
            <person name="Kjaerbolling I."/>
            <person name="Vesth T."/>
            <person name="Frisvad J.C."/>
            <person name="Nybo J.L."/>
            <person name="Theobald S."/>
            <person name="Kildgaard S."/>
            <person name="Isbrandt T."/>
            <person name="Kuo A."/>
            <person name="Sato A."/>
            <person name="Lyhne E.K."/>
            <person name="Kogle M.E."/>
            <person name="Wiebenga A."/>
            <person name="Kun R.S."/>
            <person name="Lubbers R.J."/>
            <person name="Makela M.R."/>
            <person name="Barry K."/>
            <person name="Chovatia M."/>
            <person name="Clum A."/>
            <person name="Daum C."/>
            <person name="Haridas S."/>
            <person name="He G."/>
            <person name="LaButti K."/>
            <person name="Lipzen A."/>
            <person name="Mondo S."/>
            <person name="Riley R."/>
            <person name="Salamov A."/>
            <person name="Simmons B.A."/>
            <person name="Magnuson J.K."/>
            <person name="Henrissat B."/>
            <person name="Mortensen U.H."/>
            <person name="Larsen T.O."/>
            <person name="Devries R.P."/>
            <person name="Grigoriev I.V."/>
            <person name="Machida M."/>
            <person name="Baker S.E."/>
            <person name="Andersen M.R."/>
        </authorList>
    </citation>
    <scope>NUCLEOTIDE SEQUENCE [LARGE SCALE GENOMIC DNA]</scope>
    <source>
        <strain evidence="3">CBS 553.77</strain>
    </source>
</reference>
<dbReference type="EMBL" id="ML739420">
    <property type="protein sequence ID" value="KAE8348693.1"/>
    <property type="molecule type" value="Genomic_DNA"/>
</dbReference>
<organism evidence="2 3">
    <name type="scientific">Aspergillus coremiiformis</name>
    <dbReference type="NCBI Taxonomy" id="138285"/>
    <lineage>
        <taxon>Eukaryota</taxon>
        <taxon>Fungi</taxon>
        <taxon>Dikarya</taxon>
        <taxon>Ascomycota</taxon>
        <taxon>Pezizomycotina</taxon>
        <taxon>Eurotiomycetes</taxon>
        <taxon>Eurotiomycetidae</taxon>
        <taxon>Eurotiales</taxon>
        <taxon>Aspergillaceae</taxon>
        <taxon>Aspergillus</taxon>
        <taxon>Aspergillus subgen. Circumdati</taxon>
    </lineage>
</organism>
<evidence type="ECO:0000313" key="2">
    <source>
        <dbReference type="EMBL" id="KAE8348693.1"/>
    </source>
</evidence>
<feature type="region of interest" description="Disordered" evidence="1">
    <location>
        <begin position="190"/>
        <end position="284"/>
    </location>
</feature>
<protein>
    <submittedName>
        <fullName evidence="2">Uncharacterized protein</fullName>
    </submittedName>
</protein>
<evidence type="ECO:0000256" key="1">
    <source>
        <dbReference type="SAM" id="MobiDB-lite"/>
    </source>
</evidence>
<dbReference type="Proteomes" id="UP000327118">
    <property type="component" value="Unassembled WGS sequence"/>
</dbReference>
<proteinExistence type="predicted"/>
<feature type="region of interest" description="Disordered" evidence="1">
    <location>
        <begin position="27"/>
        <end position="56"/>
    </location>
</feature>
<name>A0A5N6YUY3_9EURO</name>
<evidence type="ECO:0000313" key="3">
    <source>
        <dbReference type="Proteomes" id="UP000327118"/>
    </source>
</evidence>
<gene>
    <name evidence="2" type="ORF">BDV28DRAFT_80304</name>
</gene>